<feature type="binding site" evidence="7">
    <location>
        <position position="439"/>
    </location>
    <ligand>
        <name>substrate</name>
    </ligand>
</feature>
<evidence type="ECO:0000313" key="10">
    <source>
        <dbReference type="Proteomes" id="UP000191554"/>
    </source>
</evidence>
<dbReference type="PROSITE" id="PS00512">
    <property type="entry name" value="ALPHA_GALACTOSIDASE"/>
    <property type="match status" value="1"/>
</dbReference>
<dbReference type="RefSeq" id="WP_080063696.1">
    <property type="nucleotide sequence ID" value="NZ_MZGX01000006.1"/>
</dbReference>
<dbReference type="EC" id="3.2.1.22" evidence="2 5"/>
<dbReference type="OrthoDB" id="9758822at2"/>
<evidence type="ECO:0000256" key="7">
    <source>
        <dbReference type="PIRSR" id="PIRSR005536-2"/>
    </source>
</evidence>
<dbReference type="EMBL" id="MZGX01000006">
    <property type="protein sequence ID" value="OPX45016.1"/>
    <property type="molecule type" value="Genomic_DNA"/>
</dbReference>
<sequence length="777" mass="87950">MITIKGNAFRLDTGNTSYLFKITSFGHLEHLYYGARLAGYEAASGLSQKRTVPMGCTILYDSSDELYCLDNLYLEWSDIGRGDYRQSPTELKMPDGNFTSDFVYYSHNVLSGSVSIKSLPCAYNADQTLVVTLKDKCHNIFLDLYFTVFEKTDVITRRAVLTNKGDGLLSVRRIMSLSLDLPDEDFRLLTLDGGWIKEAHLHERPVQYGITVNSSTTGNSSSRHNPGFMLAEADATQDTGHVYGFNLVYSGNHYSLVEKSGRDIVRVQTGINPHCFDWNISPGECFETPEAVMTSSERGFNGMSHNMHSFINEHIVRSHWKNRERPVLLNNWEAHFFDFDENRLLELAADAKNLGVELFVLDDGWFGERSSDKSGLGDYWVNPKKFPGGMKAFVQKIKALGLNFGLWFEPEMINPDSDLYRSHPEYAVTIYGRTPAMGRNQLVLDLCRPEVREYIVKNVGALLDEAGIDYVKWDMNRNMAEGCSPVFNNQGEFYHRYIIGLYEVLSRIFGARPHILLESCSSGGNRFDLGMLCFSPQVWSSDDTDPVERLKIQTGLSYLYPPSTMGAHVSQSPNQQTLRRTPLSTRFNTACFGCLGYELDLKRLSQEEKEDIAEQIAFYKQYRKILQYGTFYRIKTYKSNKVVWQSLSQDRTTALTGFFQLLSTAAESDDKLIIADLKAGLYSVKNRPRRLYLKSFGELLMHLLPKEHKSDGSVFGAVEADPAIADCIQEFECSNRALAKGIPLPTQFSGSGYNENVRLYGDFGSDMYIARLKNAET</sequence>
<evidence type="ECO:0000256" key="6">
    <source>
        <dbReference type="PIRSR" id="PIRSR005536-1"/>
    </source>
</evidence>
<keyword evidence="3 5" id="KW-0378">Hydrolase</keyword>
<accession>A0A1V4SNG1</accession>
<dbReference type="CDD" id="cd14791">
    <property type="entry name" value="GH36"/>
    <property type="match status" value="1"/>
</dbReference>
<dbReference type="STRING" id="48256.CLHUN_12480"/>
<dbReference type="InterPro" id="IPR013785">
    <property type="entry name" value="Aldolase_TIM"/>
</dbReference>
<dbReference type="PIRSF" id="PIRSF005536">
    <property type="entry name" value="Agal"/>
    <property type="match status" value="1"/>
</dbReference>
<feature type="binding site" evidence="7">
    <location>
        <position position="542"/>
    </location>
    <ligand>
        <name>substrate</name>
    </ligand>
</feature>
<evidence type="ECO:0000256" key="3">
    <source>
        <dbReference type="ARBA" id="ARBA00022801"/>
    </source>
</evidence>
<dbReference type="PRINTS" id="PR00743">
    <property type="entry name" value="GLHYDRLASE36"/>
</dbReference>
<keyword evidence="10" id="KW-1185">Reference proteome</keyword>
<dbReference type="PANTHER" id="PTHR43053">
    <property type="entry name" value="GLYCOSIDASE FAMILY 31"/>
    <property type="match status" value="1"/>
</dbReference>
<evidence type="ECO:0000256" key="1">
    <source>
        <dbReference type="ARBA" id="ARBA00001255"/>
    </source>
</evidence>
<dbReference type="SUPFAM" id="SSF51445">
    <property type="entry name" value="(Trans)glycosidases"/>
    <property type="match status" value="1"/>
</dbReference>
<organism evidence="9 10">
    <name type="scientific">Ruminiclostridium hungatei</name>
    <name type="common">Clostridium hungatei</name>
    <dbReference type="NCBI Taxonomy" id="48256"/>
    <lineage>
        <taxon>Bacteria</taxon>
        <taxon>Bacillati</taxon>
        <taxon>Bacillota</taxon>
        <taxon>Clostridia</taxon>
        <taxon>Eubacteriales</taxon>
        <taxon>Oscillospiraceae</taxon>
        <taxon>Ruminiclostridium</taxon>
    </lineage>
</organism>
<feature type="active site" description="Proton donor" evidence="6">
    <location>
        <position position="542"/>
    </location>
</feature>
<dbReference type="InterPro" id="IPR017853">
    <property type="entry name" value="GH"/>
</dbReference>
<dbReference type="AlphaFoldDB" id="A0A1V4SNG1"/>
<dbReference type="GO" id="GO:0004557">
    <property type="term" value="F:alpha-galactosidase activity"/>
    <property type="evidence" value="ECO:0007669"/>
    <property type="project" value="UniProtKB-UniRule"/>
</dbReference>
<comment type="similarity">
    <text evidence="5">Belongs to the glycosyl hydrolase.</text>
</comment>
<feature type="binding site" evidence="7">
    <location>
        <begin position="472"/>
        <end position="476"/>
    </location>
    <ligand>
        <name>substrate</name>
    </ligand>
</feature>
<dbReference type="Proteomes" id="UP000191554">
    <property type="component" value="Unassembled WGS sequence"/>
</dbReference>
<dbReference type="GO" id="GO:0016052">
    <property type="term" value="P:carbohydrate catabolic process"/>
    <property type="evidence" value="ECO:0007669"/>
    <property type="project" value="InterPro"/>
</dbReference>
<dbReference type="InterPro" id="IPR050985">
    <property type="entry name" value="Alpha-glycosidase_related"/>
</dbReference>
<dbReference type="InterPro" id="IPR002252">
    <property type="entry name" value="Glyco_hydro_36"/>
</dbReference>
<reference evidence="9 10" key="1">
    <citation type="submission" date="2017-03" db="EMBL/GenBank/DDBJ databases">
        <title>Genome sequence of Clostridium hungatei DSM 14427.</title>
        <authorList>
            <person name="Poehlein A."/>
            <person name="Daniel R."/>
        </authorList>
    </citation>
    <scope>NUCLEOTIDE SEQUENCE [LARGE SCALE GENOMIC DNA]</scope>
    <source>
        <strain evidence="9 10">DSM 14427</strain>
    </source>
</reference>
<feature type="domain" description="Glycosyl hydrolase family 36 N-terminal" evidence="8">
    <location>
        <begin position="26"/>
        <end position="280"/>
    </location>
</feature>
<keyword evidence="4 5" id="KW-0326">Glycosidase</keyword>
<feature type="binding site" evidence="7">
    <location>
        <position position="195"/>
    </location>
    <ligand>
        <name>substrate</name>
    </ligand>
</feature>
<protein>
    <recommendedName>
        <fullName evidence="2 5">Alpha-galactosidase</fullName>
        <ecNumber evidence="2 5">3.2.1.22</ecNumber>
    </recommendedName>
</protein>
<proteinExistence type="inferred from homology"/>
<evidence type="ECO:0000256" key="4">
    <source>
        <dbReference type="ARBA" id="ARBA00023295"/>
    </source>
</evidence>
<dbReference type="InterPro" id="IPR000111">
    <property type="entry name" value="Glyco_hydro_27/36_CS"/>
</dbReference>
<dbReference type="Gene3D" id="2.70.98.60">
    <property type="entry name" value="alpha-galactosidase from lactobacil brevis"/>
    <property type="match status" value="1"/>
</dbReference>
<dbReference type="InterPro" id="IPR013780">
    <property type="entry name" value="Glyco_hydro_b"/>
</dbReference>
<comment type="catalytic activity">
    <reaction evidence="1 5">
        <text>Hydrolysis of terminal, non-reducing alpha-D-galactose residues in alpha-D-galactosides, including galactose oligosaccharides, galactomannans and galactolipids.</text>
        <dbReference type="EC" id="3.2.1.22"/>
    </reaction>
</comment>
<dbReference type="FunFam" id="3.20.20.70:FF:000118">
    <property type="entry name" value="Alpha-galactosidase"/>
    <property type="match status" value="1"/>
</dbReference>
<gene>
    <name evidence="9" type="primary">rafA</name>
    <name evidence="9" type="ORF">CLHUN_12480</name>
</gene>
<feature type="binding site" evidence="7">
    <location>
        <begin position="362"/>
        <end position="363"/>
    </location>
    <ligand>
        <name>substrate</name>
    </ligand>
</feature>
<dbReference type="InterPro" id="IPR031704">
    <property type="entry name" value="Glyco_hydro_36_N"/>
</dbReference>
<comment type="caution">
    <text evidence="9">The sequence shown here is derived from an EMBL/GenBank/DDBJ whole genome shotgun (WGS) entry which is preliminary data.</text>
</comment>
<dbReference type="Pfam" id="PF02065">
    <property type="entry name" value="Melibiase"/>
    <property type="match status" value="1"/>
</dbReference>
<dbReference type="InterPro" id="IPR038417">
    <property type="entry name" value="Alpga-gal_N_sf"/>
</dbReference>
<dbReference type="Gene3D" id="3.20.20.70">
    <property type="entry name" value="Aldolase class I"/>
    <property type="match status" value="1"/>
</dbReference>
<evidence type="ECO:0000259" key="8">
    <source>
        <dbReference type="Pfam" id="PF16875"/>
    </source>
</evidence>
<feature type="binding site" evidence="7">
    <location>
        <position position="520"/>
    </location>
    <ligand>
        <name>substrate</name>
    </ligand>
</feature>
<evidence type="ECO:0000256" key="5">
    <source>
        <dbReference type="PIRNR" id="PIRNR005536"/>
    </source>
</evidence>
<evidence type="ECO:0000256" key="2">
    <source>
        <dbReference type="ARBA" id="ARBA00012755"/>
    </source>
</evidence>
<feature type="active site" description="Nucleophile" evidence="6">
    <location>
        <position position="474"/>
    </location>
</feature>
<dbReference type="Gene3D" id="2.60.40.1180">
    <property type="entry name" value="Golgi alpha-mannosidase II"/>
    <property type="match status" value="1"/>
</dbReference>
<evidence type="ECO:0000313" key="9">
    <source>
        <dbReference type="EMBL" id="OPX45016.1"/>
    </source>
</evidence>
<dbReference type="Pfam" id="PF16875">
    <property type="entry name" value="Glyco_hydro_36N"/>
    <property type="match status" value="1"/>
</dbReference>
<dbReference type="PANTHER" id="PTHR43053:SF3">
    <property type="entry name" value="ALPHA-GALACTOSIDASE C-RELATED"/>
    <property type="match status" value="1"/>
</dbReference>
<name>A0A1V4SNG1_RUMHU</name>